<name>D7G949_ECTSI</name>
<sequence>MPSSQTYSSSSYSAAAVAATASASVTGTASSVAAAESRPNEPTSWDGEVQETPEDLAAMEYLKWELHGKFMAFPGEHYHNLLANLASEIYHNRYPVEHGIDILHGVMRDAGPEALQKCAATLKRMNLPPKMTI</sequence>
<evidence type="ECO:0000313" key="3">
    <source>
        <dbReference type="Proteomes" id="UP000002630"/>
    </source>
</evidence>
<feature type="region of interest" description="Disordered" evidence="1">
    <location>
        <begin position="28"/>
        <end position="50"/>
    </location>
</feature>
<dbReference type="OrthoDB" id="10514896at2759"/>
<dbReference type="InParanoid" id="D7G949"/>
<reference evidence="2 3" key="1">
    <citation type="journal article" date="2010" name="Nature">
        <title>The Ectocarpus genome and the independent evolution of multicellularity in brown algae.</title>
        <authorList>
            <person name="Cock J.M."/>
            <person name="Sterck L."/>
            <person name="Rouze P."/>
            <person name="Scornet D."/>
            <person name="Allen A.E."/>
            <person name="Amoutzias G."/>
            <person name="Anthouard V."/>
            <person name="Artiguenave F."/>
            <person name="Aury J.M."/>
            <person name="Badger J.H."/>
            <person name="Beszteri B."/>
            <person name="Billiau K."/>
            <person name="Bonnet E."/>
            <person name="Bothwell J.H."/>
            <person name="Bowler C."/>
            <person name="Boyen C."/>
            <person name="Brownlee C."/>
            <person name="Carrano C.J."/>
            <person name="Charrier B."/>
            <person name="Cho G.Y."/>
            <person name="Coelho S.M."/>
            <person name="Collen J."/>
            <person name="Corre E."/>
            <person name="Da Silva C."/>
            <person name="Delage L."/>
            <person name="Delaroque N."/>
            <person name="Dittami S.M."/>
            <person name="Doulbeau S."/>
            <person name="Elias M."/>
            <person name="Farnham G."/>
            <person name="Gachon C.M."/>
            <person name="Gschloessl B."/>
            <person name="Heesch S."/>
            <person name="Jabbari K."/>
            <person name="Jubin C."/>
            <person name="Kawai H."/>
            <person name="Kimura K."/>
            <person name="Kloareg B."/>
            <person name="Kupper F.C."/>
            <person name="Lang D."/>
            <person name="Le Bail A."/>
            <person name="Leblanc C."/>
            <person name="Lerouge P."/>
            <person name="Lohr M."/>
            <person name="Lopez P.J."/>
            <person name="Martens C."/>
            <person name="Maumus F."/>
            <person name="Michel G."/>
            <person name="Miranda-Saavedra D."/>
            <person name="Morales J."/>
            <person name="Moreau H."/>
            <person name="Motomura T."/>
            <person name="Nagasato C."/>
            <person name="Napoli C.A."/>
            <person name="Nelson D.R."/>
            <person name="Nyvall-Collen P."/>
            <person name="Peters A.F."/>
            <person name="Pommier C."/>
            <person name="Potin P."/>
            <person name="Poulain J."/>
            <person name="Quesneville H."/>
            <person name="Read B."/>
            <person name="Rensing S.A."/>
            <person name="Ritter A."/>
            <person name="Rousvoal S."/>
            <person name="Samanta M."/>
            <person name="Samson G."/>
            <person name="Schroeder D.C."/>
            <person name="Segurens B."/>
            <person name="Strittmatter M."/>
            <person name="Tonon T."/>
            <person name="Tregear J.W."/>
            <person name="Valentin K."/>
            <person name="von Dassow P."/>
            <person name="Yamagishi T."/>
            <person name="Van de Peer Y."/>
            <person name="Wincker P."/>
        </authorList>
    </citation>
    <scope>NUCLEOTIDE SEQUENCE [LARGE SCALE GENOMIC DNA]</scope>
    <source>
        <strain evidence="3">Ec32 / CCAP1310/4</strain>
    </source>
</reference>
<evidence type="ECO:0000313" key="2">
    <source>
        <dbReference type="EMBL" id="CBJ34082.1"/>
    </source>
</evidence>
<keyword evidence="3" id="KW-1185">Reference proteome</keyword>
<proteinExistence type="predicted"/>
<dbReference type="Proteomes" id="UP000002630">
    <property type="component" value="Unassembled WGS sequence"/>
</dbReference>
<evidence type="ECO:0000256" key="1">
    <source>
        <dbReference type="SAM" id="MobiDB-lite"/>
    </source>
</evidence>
<organism evidence="2 3">
    <name type="scientific">Ectocarpus siliculosus</name>
    <name type="common">Brown alga</name>
    <name type="synonym">Conferva siliculosa</name>
    <dbReference type="NCBI Taxonomy" id="2880"/>
    <lineage>
        <taxon>Eukaryota</taxon>
        <taxon>Sar</taxon>
        <taxon>Stramenopiles</taxon>
        <taxon>Ochrophyta</taxon>
        <taxon>PX clade</taxon>
        <taxon>Phaeophyceae</taxon>
        <taxon>Ectocarpales</taxon>
        <taxon>Ectocarpaceae</taxon>
        <taxon>Ectocarpus</taxon>
    </lineage>
</organism>
<dbReference type="AlphaFoldDB" id="D7G949"/>
<accession>D7G949</accession>
<dbReference type="EMBL" id="FN649760">
    <property type="protein sequence ID" value="CBJ34082.1"/>
    <property type="molecule type" value="Genomic_DNA"/>
</dbReference>
<gene>
    <name evidence="2" type="ORF">Esi_0951_0002</name>
</gene>
<protein>
    <submittedName>
        <fullName evidence="2">Uncharacterized protein</fullName>
    </submittedName>
</protein>